<organism evidence="1 2">
    <name type="scientific">Amorphotheca resinae ATCC 22711</name>
    <dbReference type="NCBI Taxonomy" id="857342"/>
    <lineage>
        <taxon>Eukaryota</taxon>
        <taxon>Fungi</taxon>
        <taxon>Dikarya</taxon>
        <taxon>Ascomycota</taxon>
        <taxon>Pezizomycotina</taxon>
        <taxon>Leotiomycetes</taxon>
        <taxon>Helotiales</taxon>
        <taxon>Amorphothecaceae</taxon>
        <taxon>Amorphotheca</taxon>
    </lineage>
</organism>
<dbReference type="EMBL" id="KZ679007">
    <property type="protein sequence ID" value="PSS25042.1"/>
    <property type="molecule type" value="Genomic_DNA"/>
</dbReference>
<protein>
    <submittedName>
        <fullName evidence="1">Uncharacterized protein</fullName>
    </submittedName>
</protein>
<evidence type="ECO:0000313" key="1">
    <source>
        <dbReference type="EMBL" id="PSS25042.1"/>
    </source>
</evidence>
<gene>
    <name evidence="1" type="ORF">M430DRAFT_197712</name>
</gene>
<dbReference type="AlphaFoldDB" id="A0A2T3B9P1"/>
<reference evidence="1 2" key="1">
    <citation type="journal article" date="2018" name="New Phytol.">
        <title>Comparative genomics and transcriptomics depict ericoid mycorrhizal fungi as versatile saprotrophs and plant mutualists.</title>
        <authorList>
            <person name="Martino E."/>
            <person name="Morin E."/>
            <person name="Grelet G.A."/>
            <person name="Kuo A."/>
            <person name="Kohler A."/>
            <person name="Daghino S."/>
            <person name="Barry K.W."/>
            <person name="Cichocki N."/>
            <person name="Clum A."/>
            <person name="Dockter R.B."/>
            <person name="Hainaut M."/>
            <person name="Kuo R.C."/>
            <person name="LaButti K."/>
            <person name="Lindahl B.D."/>
            <person name="Lindquist E.A."/>
            <person name="Lipzen A."/>
            <person name="Khouja H.R."/>
            <person name="Magnuson J."/>
            <person name="Murat C."/>
            <person name="Ohm R.A."/>
            <person name="Singer S.W."/>
            <person name="Spatafora J.W."/>
            <person name="Wang M."/>
            <person name="Veneault-Fourrey C."/>
            <person name="Henrissat B."/>
            <person name="Grigoriev I.V."/>
            <person name="Martin F.M."/>
            <person name="Perotto S."/>
        </authorList>
    </citation>
    <scope>NUCLEOTIDE SEQUENCE [LARGE SCALE GENOMIC DNA]</scope>
    <source>
        <strain evidence="1 2">ATCC 22711</strain>
    </source>
</reference>
<evidence type="ECO:0000313" key="2">
    <source>
        <dbReference type="Proteomes" id="UP000241818"/>
    </source>
</evidence>
<keyword evidence="2" id="KW-1185">Reference proteome</keyword>
<sequence length="154" mass="18001">MSNMLAQYSTLGCDSPDPSLPVPERQLWLRHPRLCQRGLRHGDRQHRHCLWLILLRHCRGHRDHLPRHGHPDNHCHFSASGLWSDLHEQHDWAVFHSGMCLSCAVVSLSECQFRIWHPRLCEWGVWDSGCNHGHFLWISILRICDGCLNLRVKA</sequence>
<dbReference type="GeneID" id="36572227"/>
<proteinExistence type="predicted"/>
<dbReference type="InParanoid" id="A0A2T3B9P1"/>
<name>A0A2T3B9P1_AMORE</name>
<dbReference type="Proteomes" id="UP000241818">
    <property type="component" value="Unassembled WGS sequence"/>
</dbReference>
<accession>A0A2T3B9P1</accession>
<dbReference type="RefSeq" id="XP_024723641.1">
    <property type="nucleotide sequence ID" value="XM_024864146.1"/>
</dbReference>